<organism evidence="1">
    <name type="scientific">viral metagenome</name>
    <dbReference type="NCBI Taxonomy" id="1070528"/>
    <lineage>
        <taxon>unclassified sequences</taxon>
        <taxon>metagenomes</taxon>
        <taxon>organismal metagenomes</taxon>
    </lineage>
</organism>
<reference evidence="1" key="1">
    <citation type="submission" date="2020-03" db="EMBL/GenBank/DDBJ databases">
        <title>The deep terrestrial virosphere.</title>
        <authorList>
            <person name="Holmfeldt K."/>
            <person name="Nilsson E."/>
            <person name="Simone D."/>
            <person name="Lopez-Fernandez M."/>
            <person name="Wu X."/>
            <person name="de Brujin I."/>
            <person name="Lundin D."/>
            <person name="Andersson A."/>
            <person name="Bertilsson S."/>
            <person name="Dopson M."/>
        </authorList>
    </citation>
    <scope>NUCLEOTIDE SEQUENCE</scope>
    <source>
        <strain evidence="1">TM448A00264</strain>
        <strain evidence="2">TM448B01856</strain>
    </source>
</reference>
<evidence type="ECO:0000313" key="2">
    <source>
        <dbReference type="EMBL" id="QJI00173.1"/>
    </source>
</evidence>
<accession>A0A6H1ZEI0</accession>
<dbReference type="EMBL" id="MT143994">
    <property type="protein sequence ID" value="QJA45665.1"/>
    <property type="molecule type" value="Genomic_DNA"/>
</dbReference>
<sequence>MLDTWTSNGIRGRGNLPPVAGNFGGTLALVAGGWPVWQDFMALEAMEATPWPHDIMVVNDIGIFLPRPLTHWVSYHSDQLPHLVALREGHLGNSQIKRHIHTHGAPKPEGAECRWEFEAAGGTSTLFGVRVALAMGYDRVVLCGAPMDSGGHAWTPPPEMWVPDSFVKHGRFGNERLEQDWLQARDNEFSGRVRSLSGRTREWLGCPNGEWLNGFSG</sequence>
<name>A0A6H1ZEI0_9ZZZZ</name>
<dbReference type="EMBL" id="MT144834">
    <property type="protein sequence ID" value="QJI00173.1"/>
    <property type="molecule type" value="Genomic_DNA"/>
</dbReference>
<evidence type="ECO:0000313" key="1">
    <source>
        <dbReference type="EMBL" id="QJA45665.1"/>
    </source>
</evidence>
<protein>
    <submittedName>
        <fullName evidence="1">Uncharacterized protein</fullName>
    </submittedName>
</protein>
<dbReference type="AlphaFoldDB" id="A0A6H1ZEI0"/>
<gene>
    <name evidence="1" type="ORF">TM448A00264_0043</name>
    <name evidence="2" type="ORF">TM448B01856_0007</name>
</gene>
<proteinExistence type="predicted"/>